<evidence type="ECO:0000313" key="2">
    <source>
        <dbReference type="Proteomes" id="UP000799421"/>
    </source>
</evidence>
<proteinExistence type="predicted"/>
<dbReference type="EMBL" id="MU005970">
    <property type="protein sequence ID" value="KAF2861758.1"/>
    <property type="molecule type" value="Genomic_DNA"/>
</dbReference>
<dbReference type="AlphaFoldDB" id="A0A6A7C4X7"/>
<name>A0A6A7C4X7_9PEZI</name>
<accession>A0A6A7C4X7</accession>
<sequence>MTDLHTLETWMQSIQIGIATTLSLDSVKLASLDGKHYPHPAHPFSPRPHVQFTRLDLRQLAQPIPLTRYSIKSSPSPSSKSVLLQDFLYRDHPPPPLLMICPHGE</sequence>
<protein>
    <submittedName>
        <fullName evidence="1">Uncharacterized protein</fullName>
    </submittedName>
</protein>
<dbReference type="Proteomes" id="UP000799421">
    <property type="component" value="Unassembled WGS sequence"/>
</dbReference>
<reference evidence="1" key="1">
    <citation type="journal article" date="2020" name="Stud. Mycol.">
        <title>101 Dothideomycetes genomes: a test case for predicting lifestyles and emergence of pathogens.</title>
        <authorList>
            <person name="Haridas S."/>
            <person name="Albert R."/>
            <person name="Binder M."/>
            <person name="Bloem J."/>
            <person name="Labutti K."/>
            <person name="Salamov A."/>
            <person name="Andreopoulos B."/>
            <person name="Baker S."/>
            <person name="Barry K."/>
            <person name="Bills G."/>
            <person name="Bluhm B."/>
            <person name="Cannon C."/>
            <person name="Castanera R."/>
            <person name="Culley D."/>
            <person name="Daum C."/>
            <person name="Ezra D."/>
            <person name="Gonzalez J."/>
            <person name="Henrissat B."/>
            <person name="Kuo A."/>
            <person name="Liang C."/>
            <person name="Lipzen A."/>
            <person name="Lutzoni F."/>
            <person name="Magnuson J."/>
            <person name="Mondo S."/>
            <person name="Nolan M."/>
            <person name="Ohm R."/>
            <person name="Pangilinan J."/>
            <person name="Park H.-J."/>
            <person name="Ramirez L."/>
            <person name="Alfaro M."/>
            <person name="Sun H."/>
            <person name="Tritt A."/>
            <person name="Yoshinaga Y."/>
            <person name="Zwiers L.-H."/>
            <person name="Turgeon B."/>
            <person name="Goodwin S."/>
            <person name="Spatafora J."/>
            <person name="Crous P."/>
            <person name="Grigoriev I."/>
        </authorList>
    </citation>
    <scope>NUCLEOTIDE SEQUENCE</scope>
    <source>
        <strain evidence="1">CBS 480.64</strain>
    </source>
</reference>
<keyword evidence="2" id="KW-1185">Reference proteome</keyword>
<evidence type="ECO:0000313" key="1">
    <source>
        <dbReference type="EMBL" id="KAF2861758.1"/>
    </source>
</evidence>
<gene>
    <name evidence="1" type="ORF">K470DRAFT_29745</name>
</gene>
<organism evidence="1 2">
    <name type="scientific">Piedraia hortae CBS 480.64</name>
    <dbReference type="NCBI Taxonomy" id="1314780"/>
    <lineage>
        <taxon>Eukaryota</taxon>
        <taxon>Fungi</taxon>
        <taxon>Dikarya</taxon>
        <taxon>Ascomycota</taxon>
        <taxon>Pezizomycotina</taxon>
        <taxon>Dothideomycetes</taxon>
        <taxon>Dothideomycetidae</taxon>
        <taxon>Capnodiales</taxon>
        <taxon>Piedraiaceae</taxon>
        <taxon>Piedraia</taxon>
    </lineage>
</organism>